<reference evidence="1 2" key="1">
    <citation type="journal article" date="2015" name="Nature">
        <title>rRNA introns, odd ribosomes, and small enigmatic genomes across a large radiation of phyla.</title>
        <authorList>
            <person name="Brown C.T."/>
            <person name="Hug L.A."/>
            <person name="Thomas B.C."/>
            <person name="Sharon I."/>
            <person name="Castelle C.J."/>
            <person name="Singh A."/>
            <person name="Wilkins M.J."/>
            <person name="Williams K.H."/>
            <person name="Banfield J.F."/>
        </authorList>
    </citation>
    <scope>NUCLEOTIDE SEQUENCE [LARGE SCALE GENOMIC DNA]</scope>
</reference>
<accession>A0A0G1B7M4</accession>
<protein>
    <submittedName>
        <fullName evidence="1">Uncharacterized protein</fullName>
    </submittedName>
</protein>
<evidence type="ECO:0000313" key="2">
    <source>
        <dbReference type="Proteomes" id="UP000034785"/>
    </source>
</evidence>
<name>A0A0G1B7M4_9BACT</name>
<dbReference type="AlphaFoldDB" id="A0A0G1B7M4"/>
<dbReference type="Proteomes" id="UP000034785">
    <property type="component" value="Unassembled WGS sequence"/>
</dbReference>
<dbReference type="EMBL" id="LCEJ01000059">
    <property type="protein sequence ID" value="KKS69262.1"/>
    <property type="molecule type" value="Genomic_DNA"/>
</dbReference>
<evidence type="ECO:0000313" key="1">
    <source>
        <dbReference type="EMBL" id="KKS69262.1"/>
    </source>
</evidence>
<sequence>MPHGRIDTRLMKEDGRIPMRTTHTTAARAAPSRLVSNTVHEEDTLLAAHRTVSDQGHAAQHRIDEECGTVVGLTGSSHL</sequence>
<comment type="caution">
    <text evidence="1">The sequence shown here is derived from an EMBL/GenBank/DDBJ whole genome shotgun (WGS) entry which is preliminary data.</text>
</comment>
<gene>
    <name evidence="1" type="ORF">UV41_C0059G0006</name>
</gene>
<organism evidence="1 2">
    <name type="scientific">Candidatus Daviesbacteria bacterium GW2011_GWA2_42_7</name>
    <dbReference type="NCBI Taxonomy" id="1618425"/>
    <lineage>
        <taxon>Bacteria</taxon>
        <taxon>Candidatus Daviesiibacteriota</taxon>
    </lineage>
</organism>
<proteinExistence type="predicted"/>